<evidence type="ECO:0000313" key="1">
    <source>
        <dbReference type="EMBL" id="CAF4227089.1"/>
    </source>
</evidence>
<dbReference type="InterPro" id="IPR009367">
    <property type="entry name" value="Elm1-like"/>
</dbReference>
<comment type="caution">
    <text evidence="1">The sequence shown here is derived from an EMBL/GenBank/DDBJ whole genome shotgun (WGS) entry which is preliminary data.</text>
</comment>
<sequence>MQIQAGIKINPQINNVFKDKIVTDIQLNPRQNNKNITPNTFSANKSHKINQEIFKGKQNLDAVIPAFLVTILYKMFNIDIMSNNVSCWVLTSDKKGTIHQASGVPIRLGIEPKYKTIKLSRFAKFLGHINIRLLGFFKEIKNLNNVPNLIVSSGHDGLLAAAYLKAKNPSLITVHIQNSGSLVKYFNLVAVPKHDNAKFSKKYQDRVIVTQLGLHHLTEQKLIEEGDKFAKEFGITKEKIFFSIGTKSSRFIKDLEQPEEELSEQPNKPTVFFSIGGKAAGYD</sequence>
<gene>
    <name evidence="1" type="ORF">GIL414_LOCUS22665</name>
</gene>
<dbReference type="Pfam" id="PF06258">
    <property type="entry name" value="Mito_fiss_Elm1"/>
    <property type="match status" value="1"/>
</dbReference>
<evidence type="ECO:0000313" key="2">
    <source>
        <dbReference type="Proteomes" id="UP000681720"/>
    </source>
</evidence>
<dbReference type="AlphaFoldDB" id="A0A8S2SKJ4"/>
<dbReference type="EMBL" id="CAJOBJ010023079">
    <property type="protein sequence ID" value="CAF4227089.1"/>
    <property type="molecule type" value="Genomic_DNA"/>
</dbReference>
<reference evidence="1" key="1">
    <citation type="submission" date="2021-02" db="EMBL/GenBank/DDBJ databases">
        <authorList>
            <person name="Nowell W R."/>
        </authorList>
    </citation>
    <scope>NUCLEOTIDE SEQUENCE</scope>
</reference>
<name>A0A8S2SKJ4_9BILA</name>
<dbReference type="Proteomes" id="UP000681720">
    <property type="component" value="Unassembled WGS sequence"/>
</dbReference>
<protein>
    <submittedName>
        <fullName evidence="1">Uncharacterized protein</fullName>
    </submittedName>
</protein>
<accession>A0A8S2SKJ4</accession>
<proteinExistence type="predicted"/>
<organism evidence="1 2">
    <name type="scientific">Rotaria magnacalcarata</name>
    <dbReference type="NCBI Taxonomy" id="392030"/>
    <lineage>
        <taxon>Eukaryota</taxon>
        <taxon>Metazoa</taxon>
        <taxon>Spiralia</taxon>
        <taxon>Gnathifera</taxon>
        <taxon>Rotifera</taxon>
        <taxon>Eurotatoria</taxon>
        <taxon>Bdelloidea</taxon>
        <taxon>Philodinida</taxon>
        <taxon>Philodinidae</taxon>
        <taxon>Rotaria</taxon>
    </lineage>
</organism>